<dbReference type="InterPro" id="IPR011856">
    <property type="entry name" value="tRNA_endonuc-like_dom_sf"/>
</dbReference>
<feature type="domain" description="VRR-NUC" evidence="4">
    <location>
        <begin position="1"/>
        <end position="81"/>
    </location>
</feature>
<evidence type="ECO:0000256" key="1">
    <source>
        <dbReference type="ARBA" id="ARBA00001946"/>
    </source>
</evidence>
<keyword evidence="2" id="KW-0540">Nuclease</keyword>
<dbReference type="SMART" id="SM00990">
    <property type="entry name" value="VRR_NUC"/>
    <property type="match status" value="1"/>
</dbReference>
<dbReference type="EMBL" id="LR798210">
    <property type="protein sequence ID" value="CAB5187377.1"/>
    <property type="molecule type" value="Genomic_DNA"/>
</dbReference>
<evidence type="ECO:0000256" key="2">
    <source>
        <dbReference type="ARBA" id="ARBA00022722"/>
    </source>
</evidence>
<protein>
    <submittedName>
        <fullName evidence="5">VRR-NUC domain containing protein</fullName>
    </submittedName>
</protein>
<evidence type="ECO:0000313" key="5">
    <source>
        <dbReference type="EMBL" id="CAB5187377.1"/>
    </source>
</evidence>
<comment type="cofactor">
    <cofactor evidence="1">
        <name>Mg(2+)</name>
        <dbReference type="ChEBI" id="CHEBI:18420"/>
    </cofactor>
</comment>
<dbReference type="GO" id="GO:0003676">
    <property type="term" value="F:nucleic acid binding"/>
    <property type="evidence" value="ECO:0007669"/>
    <property type="project" value="InterPro"/>
</dbReference>
<sequence length="92" mass="10539">MKEKIVENHFIWAVERIGGKTYKFTSPGRKGVADRIACLPDGSTWFVELKTKGGRLSVLQKMFADDMTALKQNYACLWTKEQIDLFITTLPR</sequence>
<dbReference type="Gene3D" id="3.40.1350.10">
    <property type="match status" value="1"/>
</dbReference>
<keyword evidence="3" id="KW-0378">Hydrolase</keyword>
<accession>A0A6J7WEA7</accession>
<dbReference type="InterPro" id="IPR014883">
    <property type="entry name" value="VRR_NUC"/>
</dbReference>
<evidence type="ECO:0000259" key="4">
    <source>
        <dbReference type="SMART" id="SM00990"/>
    </source>
</evidence>
<name>A0A6J7WEA7_9CAUD</name>
<evidence type="ECO:0000256" key="3">
    <source>
        <dbReference type="ARBA" id="ARBA00022801"/>
    </source>
</evidence>
<proteinExistence type="predicted"/>
<reference evidence="5" key="1">
    <citation type="submission" date="2020-05" db="EMBL/GenBank/DDBJ databases">
        <authorList>
            <person name="Chiriac C."/>
            <person name="Salcher M."/>
            <person name="Ghai R."/>
            <person name="Kavagutti S V."/>
        </authorList>
    </citation>
    <scope>NUCLEOTIDE SEQUENCE</scope>
</reference>
<organism evidence="5">
    <name type="scientific">uncultured Caudovirales phage</name>
    <dbReference type="NCBI Taxonomy" id="2100421"/>
    <lineage>
        <taxon>Viruses</taxon>
        <taxon>Duplodnaviria</taxon>
        <taxon>Heunggongvirae</taxon>
        <taxon>Uroviricota</taxon>
        <taxon>Caudoviricetes</taxon>
        <taxon>Peduoviridae</taxon>
        <taxon>Maltschvirus</taxon>
        <taxon>Maltschvirus maltsch</taxon>
    </lineage>
</organism>
<dbReference type="GO" id="GO:0016788">
    <property type="term" value="F:hydrolase activity, acting on ester bonds"/>
    <property type="evidence" value="ECO:0007669"/>
    <property type="project" value="InterPro"/>
</dbReference>
<gene>
    <name evidence="5" type="ORF">UFOVP160_39</name>
</gene>
<dbReference type="GO" id="GO:0004518">
    <property type="term" value="F:nuclease activity"/>
    <property type="evidence" value="ECO:0007669"/>
    <property type="project" value="UniProtKB-KW"/>
</dbReference>